<comment type="caution">
    <text evidence="3">The sequence shown here is derived from an EMBL/GenBank/DDBJ whole genome shotgun (WGS) entry which is preliminary data.</text>
</comment>
<feature type="domain" description="Cupin type-2" evidence="2">
    <location>
        <begin position="36"/>
        <end position="104"/>
    </location>
</feature>
<dbReference type="InterPro" id="IPR014710">
    <property type="entry name" value="RmlC-like_jellyroll"/>
</dbReference>
<sequence>MNTEVVPHMMGGKGHIVKNTLLTEDQMNSKNRIFAEMTLEPDCSLGYHVHHGDAEAYYILSGEGEYDDNGVIRTVKAGDVTYTPDGKGHSLENKGSENLVFIALVIYN</sequence>
<dbReference type="EMBL" id="LEKT01000007">
    <property type="protein sequence ID" value="KMO87282.1"/>
    <property type="molecule type" value="Genomic_DNA"/>
</dbReference>
<protein>
    <submittedName>
        <fullName evidence="3">Cupin</fullName>
    </submittedName>
</protein>
<keyword evidence="4" id="KW-1185">Reference proteome</keyword>
<dbReference type="Proteomes" id="UP000036503">
    <property type="component" value="Unassembled WGS sequence"/>
</dbReference>
<dbReference type="InterPro" id="IPR051610">
    <property type="entry name" value="GPI/OXD"/>
</dbReference>
<dbReference type="SUPFAM" id="SSF51182">
    <property type="entry name" value="RmlC-like cupins"/>
    <property type="match status" value="1"/>
</dbReference>
<dbReference type="Pfam" id="PF07883">
    <property type="entry name" value="Cupin_2"/>
    <property type="match status" value="1"/>
</dbReference>
<organism evidence="3 4">
    <name type="scientific">Megasphaera cerevisiae DSM 20462</name>
    <dbReference type="NCBI Taxonomy" id="1122219"/>
    <lineage>
        <taxon>Bacteria</taxon>
        <taxon>Bacillati</taxon>
        <taxon>Bacillota</taxon>
        <taxon>Negativicutes</taxon>
        <taxon>Veillonellales</taxon>
        <taxon>Veillonellaceae</taxon>
        <taxon>Megasphaera</taxon>
    </lineage>
</organism>
<dbReference type="AlphaFoldDB" id="A0A0J6WZG9"/>
<reference evidence="3 4" key="1">
    <citation type="submission" date="2015-06" db="EMBL/GenBank/DDBJ databases">
        <title>Draft genome sequence of beer spoilage bacterium Megasphaera cerevisiae type strain 20462.</title>
        <authorList>
            <person name="Kutumbaka K."/>
            <person name="Pasmowitz J."/>
            <person name="Mategko J."/>
            <person name="Reyes D."/>
            <person name="Friedrich A."/>
            <person name="Han S."/>
            <person name="Martens-Habbena W."/>
            <person name="Neal-McKinney J."/>
            <person name="Janagama H.K."/>
            <person name="Nadala C."/>
            <person name="Samadpour M."/>
        </authorList>
    </citation>
    <scope>NUCLEOTIDE SEQUENCE [LARGE SCALE GENOMIC DNA]</scope>
    <source>
        <strain evidence="3 4">DSM 20462</strain>
    </source>
</reference>
<dbReference type="PATRIC" id="fig|1122219.3.peg.2790"/>
<evidence type="ECO:0000256" key="1">
    <source>
        <dbReference type="ARBA" id="ARBA00022723"/>
    </source>
</evidence>
<evidence type="ECO:0000313" key="3">
    <source>
        <dbReference type="EMBL" id="KMO87282.1"/>
    </source>
</evidence>
<dbReference type="STRING" id="39029.BSR42_01570"/>
<dbReference type="InterPro" id="IPR013096">
    <property type="entry name" value="Cupin_2"/>
</dbReference>
<name>A0A0J6WZG9_9FIRM</name>
<evidence type="ECO:0000259" key="2">
    <source>
        <dbReference type="Pfam" id="PF07883"/>
    </source>
</evidence>
<keyword evidence="1" id="KW-0479">Metal-binding</keyword>
<dbReference type="PANTHER" id="PTHR35848:SF6">
    <property type="entry name" value="CUPIN TYPE-2 DOMAIN-CONTAINING PROTEIN"/>
    <property type="match status" value="1"/>
</dbReference>
<dbReference type="GO" id="GO:0046872">
    <property type="term" value="F:metal ion binding"/>
    <property type="evidence" value="ECO:0007669"/>
    <property type="project" value="UniProtKB-KW"/>
</dbReference>
<proteinExistence type="predicted"/>
<dbReference type="PANTHER" id="PTHR35848">
    <property type="entry name" value="OXALATE-BINDING PROTEIN"/>
    <property type="match status" value="1"/>
</dbReference>
<accession>A0A0J6WZG9</accession>
<dbReference type="InterPro" id="IPR011051">
    <property type="entry name" value="RmlC_Cupin_sf"/>
</dbReference>
<dbReference type="RefSeq" id="WP_048513439.1">
    <property type="nucleotide sequence ID" value="NZ_FUXD01000005.1"/>
</dbReference>
<gene>
    <name evidence="3" type="ORF">AB840_03480</name>
</gene>
<dbReference type="Gene3D" id="2.60.120.10">
    <property type="entry name" value="Jelly Rolls"/>
    <property type="match status" value="1"/>
</dbReference>
<evidence type="ECO:0000313" key="4">
    <source>
        <dbReference type="Proteomes" id="UP000036503"/>
    </source>
</evidence>
<dbReference type="CDD" id="cd02221">
    <property type="entry name" value="cupin_TM1287-like"/>
    <property type="match status" value="1"/>
</dbReference>
<dbReference type="InParanoid" id="A0A0J6WZG9"/>
<dbReference type="OrthoDB" id="9797047at2"/>